<accession>A0A0A7I5F1</accession>
<gene>
    <name evidence="5" type="ORF">AH68_09945</name>
</gene>
<dbReference type="Gene3D" id="3.40.50.1820">
    <property type="entry name" value="alpha/beta hydrolase"/>
    <property type="match status" value="1"/>
</dbReference>
<feature type="compositionally biased region" description="Basic and acidic residues" evidence="3">
    <location>
        <begin position="1"/>
        <end position="14"/>
    </location>
</feature>
<evidence type="ECO:0000313" key="6">
    <source>
        <dbReference type="Proteomes" id="UP000030625"/>
    </source>
</evidence>
<dbReference type="SUPFAM" id="SSF53474">
    <property type="entry name" value="alpha/beta-Hydrolases"/>
    <property type="match status" value="1"/>
</dbReference>
<organism evidence="5 6">
    <name type="scientific">Bifidobacterium catenulatum PV20-2</name>
    <dbReference type="NCBI Taxonomy" id="1447716"/>
    <lineage>
        <taxon>Bacteria</taxon>
        <taxon>Bacillati</taxon>
        <taxon>Actinomycetota</taxon>
        <taxon>Actinomycetes</taxon>
        <taxon>Bifidobacteriales</taxon>
        <taxon>Bifidobacteriaceae</taxon>
        <taxon>Bifidobacterium</taxon>
    </lineage>
</organism>
<dbReference type="PANTHER" id="PTHR10655:SF17">
    <property type="entry name" value="LYSOPHOSPHOLIPASE-LIKE PROTEIN 1"/>
    <property type="match status" value="1"/>
</dbReference>
<dbReference type="Proteomes" id="UP000030625">
    <property type="component" value="Chromosome"/>
</dbReference>
<dbReference type="InterPro" id="IPR029058">
    <property type="entry name" value="AB_hydrolase_fold"/>
</dbReference>
<dbReference type="KEGG" id="bka:AH68_09945"/>
<dbReference type="EMBL" id="CP007456">
    <property type="protein sequence ID" value="AIZ15301.1"/>
    <property type="molecule type" value="Genomic_DNA"/>
</dbReference>
<dbReference type="GO" id="GO:0016787">
    <property type="term" value="F:hydrolase activity"/>
    <property type="evidence" value="ECO:0007669"/>
    <property type="project" value="UniProtKB-KW"/>
</dbReference>
<dbReference type="RefSeq" id="WP_081995928.1">
    <property type="nucleotide sequence ID" value="NZ_CP007456.1"/>
</dbReference>
<dbReference type="OrthoDB" id="9780848at2"/>
<dbReference type="InterPro" id="IPR050565">
    <property type="entry name" value="LYPA1-2/EST-like"/>
</dbReference>
<dbReference type="STRING" id="1447716.AH68_09945"/>
<dbReference type="HOGENOM" id="CLU_049413_5_0_11"/>
<sequence length="267" mass="29023">MSEIREHETSDSHDSSNPNTPTGLIGRESQAVPGRFGEPLQVTHVQYSRGDGNAAPRRPLFLCLHGWGSNEADLADMMRYVAPYNDFASLRAPLALQEAGSGEFGFGQGAYSWFHDCVPSGEDLDRDAYAAAQAIDDWVAHYVPEDRAVVPIGFSQGGLLAIHLLRVHPERYAASISLSGFLAPGIVAGSTPADSHVAELNIPVFYGYGKNDTVIPMPELFATAAWLDEHTFLTSKSYRGLDHAVSLNEFSDLRDWLATHDIAPGIL</sequence>
<feature type="domain" description="Phospholipase/carboxylesterase/thioesterase" evidence="4">
    <location>
        <begin position="55"/>
        <end position="260"/>
    </location>
</feature>
<protein>
    <submittedName>
        <fullName evidence="5">Esterase</fullName>
    </submittedName>
</protein>
<evidence type="ECO:0000256" key="2">
    <source>
        <dbReference type="ARBA" id="ARBA00022801"/>
    </source>
</evidence>
<evidence type="ECO:0000256" key="3">
    <source>
        <dbReference type="SAM" id="MobiDB-lite"/>
    </source>
</evidence>
<reference evidence="5 6" key="1">
    <citation type="journal article" date="2015" name="Genome Announc.">
        <title>Complete and Assembled Genome Sequence of Bifidobacterium kashiwanohense PV20-2, Isolated from the Feces of an Anemic Kenyan Infant.</title>
        <authorList>
            <person name="Vazquez-Gutierrez P."/>
            <person name="Lacroix C."/>
            <person name="Chassard C."/>
            <person name="Klumpp J."/>
            <person name="Jans C."/>
            <person name="Stevens M.J."/>
        </authorList>
    </citation>
    <scope>NUCLEOTIDE SEQUENCE [LARGE SCALE GENOMIC DNA]</scope>
    <source>
        <strain evidence="5 6">PV20-2</strain>
    </source>
</reference>
<keyword evidence="2" id="KW-0378">Hydrolase</keyword>
<dbReference type="PANTHER" id="PTHR10655">
    <property type="entry name" value="LYSOPHOSPHOLIPASE-RELATED"/>
    <property type="match status" value="1"/>
</dbReference>
<evidence type="ECO:0000259" key="4">
    <source>
        <dbReference type="Pfam" id="PF02230"/>
    </source>
</evidence>
<dbReference type="Pfam" id="PF02230">
    <property type="entry name" value="Abhydrolase_2"/>
    <property type="match status" value="1"/>
</dbReference>
<evidence type="ECO:0000256" key="1">
    <source>
        <dbReference type="ARBA" id="ARBA00006499"/>
    </source>
</evidence>
<feature type="region of interest" description="Disordered" evidence="3">
    <location>
        <begin position="1"/>
        <end position="30"/>
    </location>
</feature>
<proteinExistence type="inferred from homology"/>
<evidence type="ECO:0000313" key="5">
    <source>
        <dbReference type="EMBL" id="AIZ15301.1"/>
    </source>
</evidence>
<dbReference type="AlphaFoldDB" id="A0A0A7I5F1"/>
<name>A0A0A7I5F1_9BIFI</name>
<dbReference type="InterPro" id="IPR003140">
    <property type="entry name" value="PLipase/COase/thioEstase"/>
</dbReference>
<comment type="similarity">
    <text evidence="1">Belongs to the AB hydrolase superfamily. AB hydrolase 2 family.</text>
</comment>